<protein>
    <submittedName>
        <fullName evidence="2">T9SS type A sorting domain-containing protein</fullName>
    </submittedName>
</protein>
<dbReference type="SUPFAM" id="SSF49899">
    <property type="entry name" value="Concanavalin A-like lectins/glucanases"/>
    <property type="match status" value="1"/>
</dbReference>
<dbReference type="InterPro" id="IPR026444">
    <property type="entry name" value="Secre_tail"/>
</dbReference>
<organism evidence="2">
    <name type="scientific">Caldithrix abyssi</name>
    <dbReference type="NCBI Taxonomy" id="187145"/>
    <lineage>
        <taxon>Bacteria</taxon>
        <taxon>Pseudomonadati</taxon>
        <taxon>Calditrichota</taxon>
        <taxon>Calditrichia</taxon>
        <taxon>Calditrichales</taxon>
        <taxon>Calditrichaceae</taxon>
        <taxon>Caldithrix</taxon>
    </lineage>
</organism>
<dbReference type="AlphaFoldDB" id="A0A7V5H2Z0"/>
<dbReference type="Proteomes" id="UP000886111">
    <property type="component" value="Unassembled WGS sequence"/>
</dbReference>
<accession>A0A7V5H2Z0</accession>
<comment type="caution">
    <text evidence="2">The sequence shown here is derived from an EMBL/GenBank/DDBJ whole genome shotgun (WGS) entry which is preliminary data.</text>
</comment>
<dbReference type="Pfam" id="PF18962">
    <property type="entry name" value="Por_Secre_tail"/>
    <property type="match status" value="1"/>
</dbReference>
<dbReference type="Gene3D" id="2.60.120.200">
    <property type="match status" value="1"/>
</dbReference>
<sequence length="345" mass="40207">MKVSRKPFACFWFLILFTSMVWARIIHFAGVDWYVKNGGPYGPGPNYWSDNEQSVWLDEQGRLHLTIRQENGIWYCSEVYTVKETTYGQHRFLVEGWIDRMDRNMVLGLFVYATDTSEIDIEFSKWGDPLREQVASFTVQPYWEQGNQQLFECQLDSTPTTHFFDWQPGFVHFGSMRGHYYAAPPSESYYFSRWLYNGDNIPTSDMRLHTHINFWLMNGNAPQDLSVNEIIITDVQQPLQTGALENYGSVHIVLEGLQLEQNFPNPFNDRTVIFYRLQCPNNKPLPVSLTLFDCQGRVIKHILEGSKVSGKYSINLQTKEFPSGIYFYLLTAGPFQKTKKMLFVK</sequence>
<evidence type="ECO:0000259" key="1">
    <source>
        <dbReference type="Pfam" id="PF18962"/>
    </source>
</evidence>
<name>A0A7V5H2Z0_CALAY</name>
<proteinExistence type="predicted"/>
<dbReference type="EMBL" id="DRTD01000280">
    <property type="protein sequence ID" value="HHE54886.1"/>
    <property type="molecule type" value="Genomic_DNA"/>
</dbReference>
<gene>
    <name evidence="2" type="ORF">ENL21_03830</name>
</gene>
<dbReference type="InterPro" id="IPR013320">
    <property type="entry name" value="ConA-like_dom_sf"/>
</dbReference>
<evidence type="ECO:0000313" key="2">
    <source>
        <dbReference type="EMBL" id="HHE54886.1"/>
    </source>
</evidence>
<feature type="domain" description="Secretion system C-terminal sorting" evidence="1">
    <location>
        <begin position="263"/>
        <end position="341"/>
    </location>
</feature>
<dbReference type="NCBIfam" id="TIGR04183">
    <property type="entry name" value="Por_Secre_tail"/>
    <property type="match status" value="1"/>
</dbReference>
<reference evidence="2" key="1">
    <citation type="journal article" date="2020" name="mSystems">
        <title>Genome- and Community-Level Interaction Insights into Carbon Utilization and Element Cycling Functions of Hydrothermarchaeota in Hydrothermal Sediment.</title>
        <authorList>
            <person name="Zhou Z."/>
            <person name="Liu Y."/>
            <person name="Xu W."/>
            <person name="Pan J."/>
            <person name="Luo Z.H."/>
            <person name="Li M."/>
        </authorList>
    </citation>
    <scope>NUCLEOTIDE SEQUENCE [LARGE SCALE GENOMIC DNA]</scope>
    <source>
        <strain evidence="2">HyVt-76</strain>
    </source>
</reference>